<name>A0A0P6VWZ7_9HYPH</name>
<dbReference type="Pfam" id="PF07883">
    <property type="entry name" value="Cupin_2"/>
    <property type="match status" value="1"/>
</dbReference>
<dbReference type="SUPFAM" id="SSF51182">
    <property type="entry name" value="RmlC-like cupins"/>
    <property type="match status" value="1"/>
</dbReference>
<gene>
    <name evidence="2" type="ORF">ABB55_09355</name>
</gene>
<dbReference type="Gene3D" id="2.60.120.10">
    <property type="entry name" value="Jelly Rolls"/>
    <property type="match status" value="1"/>
</dbReference>
<dbReference type="EMBL" id="LJYW01000001">
    <property type="protein sequence ID" value="KPL55771.1"/>
    <property type="molecule type" value="Genomic_DNA"/>
</dbReference>
<sequence length="111" mass="12510">MLDANLLDGCPDRPLADEIFSEILARDGMRIERIVSTGQATPAEAPWDQDHDEWVLLLAGSASLRLDGEADRILRPGDHAFIPARRRHWVLWTDPARPTVWLAVHWPPKSA</sequence>
<evidence type="ECO:0000259" key="1">
    <source>
        <dbReference type="Pfam" id="PF07883"/>
    </source>
</evidence>
<dbReference type="STRING" id="665126.ABB55_09355"/>
<keyword evidence="3" id="KW-1185">Reference proteome</keyword>
<dbReference type="CDD" id="cd06981">
    <property type="entry name" value="cupin_reut_a1446"/>
    <property type="match status" value="1"/>
</dbReference>
<dbReference type="Proteomes" id="UP000048984">
    <property type="component" value="Unassembled WGS sequence"/>
</dbReference>
<evidence type="ECO:0000313" key="3">
    <source>
        <dbReference type="Proteomes" id="UP000048984"/>
    </source>
</evidence>
<accession>A0A0P6VWZ7</accession>
<comment type="caution">
    <text evidence="2">The sequence shown here is derived from an EMBL/GenBank/DDBJ whole genome shotgun (WGS) entry which is preliminary data.</text>
</comment>
<dbReference type="InterPro" id="IPR013096">
    <property type="entry name" value="Cupin_2"/>
</dbReference>
<reference evidence="2 3" key="2">
    <citation type="submission" date="2015-10" db="EMBL/GenBank/DDBJ databases">
        <title>Draft Genome Sequence of Prosthecomicrobium hirschii ATCC 27832.</title>
        <authorList>
            <person name="Daniel J."/>
            <person name="Givan S.A."/>
            <person name="Brun Y.V."/>
            <person name="Brown P.J."/>
        </authorList>
    </citation>
    <scope>NUCLEOTIDE SEQUENCE [LARGE SCALE GENOMIC DNA]</scope>
    <source>
        <strain evidence="2 3">16</strain>
    </source>
</reference>
<protein>
    <recommendedName>
        <fullName evidence="1">Cupin type-2 domain-containing protein</fullName>
    </recommendedName>
</protein>
<reference evidence="2 3" key="1">
    <citation type="submission" date="2015-09" db="EMBL/GenBank/DDBJ databases">
        <authorList>
            <person name="Jackson K.R."/>
            <person name="Lunt B.L."/>
            <person name="Fisher J.N.B."/>
            <person name="Gardner A.V."/>
            <person name="Bailey M.E."/>
            <person name="Deus L.M."/>
            <person name="Earl A.S."/>
            <person name="Gibby P.D."/>
            <person name="Hartmann K.A."/>
            <person name="Liu J.E."/>
            <person name="Manci A.M."/>
            <person name="Nielsen D.A."/>
            <person name="Solomon M.B."/>
            <person name="Breakwell D.P."/>
            <person name="Burnett S.H."/>
            <person name="Grose J.H."/>
        </authorList>
    </citation>
    <scope>NUCLEOTIDE SEQUENCE [LARGE SCALE GENOMIC DNA]</scope>
    <source>
        <strain evidence="2 3">16</strain>
    </source>
</reference>
<dbReference type="InterPro" id="IPR011051">
    <property type="entry name" value="RmlC_Cupin_sf"/>
</dbReference>
<dbReference type="InterPro" id="IPR014710">
    <property type="entry name" value="RmlC-like_jellyroll"/>
</dbReference>
<dbReference type="AlphaFoldDB" id="A0A0P6VWZ7"/>
<feature type="domain" description="Cupin type-2" evidence="1">
    <location>
        <begin position="44"/>
        <end position="104"/>
    </location>
</feature>
<evidence type="ECO:0000313" key="2">
    <source>
        <dbReference type="EMBL" id="KPL55771.1"/>
    </source>
</evidence>
<organism evidence="2 3">
    <name type="scientific">Prosthecodimorpha hirschii</name>
    <dbReference type="NCBI Taxonomy" id="665126"/>
    <lineage>
        <taxon>Bacteria</taxon>
        <taxon>Pseudomonadati</taxon>
        <taxon>Pseudomonadota</taxon>
        <taxon>Alphaproteobacteria</taxon>
        <taxon>Hyphomicrobiales</taxon>
        <taxon>Ancalomicrobiaceae</taxon>
        <taxon>Prosthecodimorpha</taxon>
    </lineage>
</organism>
<proteinExistence type="predicted"/>